<name>A0AAE1GZW6_9NEOP</name>
<dbReference type="AlphaFoldDB" id="A0AAE1GZW6"/>
<reference evidence="2" key="1">
    <citation type="submission" date="2021-07" db="EMBL/GenBank/DDBJ databases">
        <authorList>
            <person name="Catto M.A."/>
            <person name="Jacobson A."/>
            <person name="Kennedy G."/>
            <person name="Labadie P."/>
            <person name="Hunt B.G."/>
            <person name="Srinivasan R."/>
        </authorList>
    </citation>
    <scope>NUCLEOTIDE SEQUENCE</scope>
    <source>
        <strain evidence="2">PL_HMW_Pooled</strain>
        <tissue evidence="2">Head</tissue>
    </source>
</reference>
<protein>
    <submittedName>
        <fullName evidence="2">Hibernation-associated plasma protein HP-27</fullName>
    </submittedName>
</protein>
<dbReference type="EMBL" id="JAHWGI010000289">
    <property type="protein sequence ID" value="KAK3911948.1"/>
    <property type="molecule type" value="Genomic_DNA"/>
</dbReference>
<dbReference type="Proteomes" id="UP001219518">
    <property type="component" value="Unassembled WGS sequence"/>
</dbReference>
<dbReference type="InterPro" id="IPR001073">
    <property type="entry name" value="C1q_dom"/>
</dbReference>
<dbReference type="SUPFAM" id="SSF49842">
    <property type="entry name" value="TNF-like"/>
    <property type="match status" value="1"/>
</dbReference>
<keyword evidence="3" id="KW-1185">Reference proteome</keyword>
<feature type="non-terminal residue" evidence="2">
    <location>
        <position position="1"/>
    </location>
</feature>
<dbReference type="InterPro" id="IPR008983">
    <property type="entry name" value="Tumour_necrosis_fac-like_dom"/>
</dbReference>
<evidence type="ECO:0000313" key="3">
    <source>
        <dbReference type="Proteomes" id="UP001219518"/>
    </source>
</evidence>
<dbReference type="SMART" id="SM00110">
    <property type="entry name" value="C1Q"/>
    <property type="match status" value="1"/>
</dbReference>
<evidence type="ECO:0000313" key="2">
    <source>
        <dbReference type="EMBL" id="KAK3911948.1"/>
    </source>
</evidence>
<gene>
    <name evidence="2" type="ORF">KUF71_021517</name>
</gene>
<proteinExistence type="predicted"/>
<accession>A0AAE1GZW6</accession>
<organism evidence="2 3">
    <name type="scientific">Frankliniella fusca</name>
    <dbReference type="NCBI Taxonomy" id="407009"/>
    <lineage>
        <taxon>Eukaryota</taxon>
        <taxon>Metazoa</taxon>
        <taxon>Ecdysozoa</taxon>
        <taxon>Arthropoda</taxon>
        <taxon>Hexapoda</taxon>
        <taxon>Insecta</taxon>
        <taxon>Pterygota</taxon>
        <taxon>Neoptera</taxon>
        <taxon>Paraneoptera</taxon>
        <taxon>Thysanoptera</taxon>
        <taxon>Terebrantia</taxon>
        <taxon>Thripoidea</taxon>
        <taxon>Thripidae</taxon>
        <taxon>Frankliniella</taxon>
    </lineage>
</organism>
<comment type="caution">
    <text evidence="2">The sequence shown here is derived from an EMBL/GenBank/DDBJ whole genome shotgun (WGS) entry which is preliminary data.</text>
</comment>
<dbReference type="Gene3D" id="2.60.120.40">
    <property type="match status" value="1"/>
</dbReference>
<evidence type="ECO:0000259" key="1">
    <source>
        <dbReference type="SMART" id="SM00110"/>
    </source>
</evidence>
<reference evidence="2" key="2">
    <citation type="journal article" date="2023" name="BMC Genomics">
        <title>Pest status, molecular evolution, and epigenetic factors derived from the genome assembly of Frankliniella fusca, a thysanopteran phytovirus vector.</title>
        <authorList>
            <person name="Catto M.A."/>
            <person name="Labadie P.E."/>
            <person name="Jacobson A.L."/>
            <person name="Kennedy G.G."/>
            <person name="Srinivasan R."/>
            <person name="Hunt B.G."/>
        </authorList>
    </citation>
    <scope>NUCLEOTIDE SEQUENCE</scope>
    <source>
        <strain evidence="2">PL_HMW_Pooled</strain>
    </source>
</reference>
<sequence length="214" mass="21682">WLAHAHVLRCVKVSSEAVAPWPALPPGGSCSDTSLTSALLSSRSALCACLSLCLGAVPDAARKSTSPTDGTASTTLGAKKLATASQCSGAVAFSGAGMRGATKAQGDRPLALRATLLDKGVGWKPEDGEFVCYCPGTYQFAFAGDAAAKLVLKKKAAGAATWTPVVSGPQHVVLLDMELGETVAVFLEGGSLPADADAGTPTLSFSGFRVAKKQ</sequence>
<feature type="domain" description="C1q" evidence="1">
    <location>
        <begin position="84"/>
        <end position="213"/>
    </location>
</feature>